<protein>
    <submittedName>
        <fullName evidence="1">Uncharacterized protein</fullName>
    </submittedName>
</protein>
<keyword evidence="2" id="KW-1185">Reference proteome</keyword>
<name>A0ABT5DW81_9BACT</name>
<evidence type="ECO:0000313" key="2">
    <source>
        <dbReference type="Proteomes" id="UP001221686"/>
    </source>
</evidence>
<organism evidence="1 2">
    <name type="scientific">Nannocystis bainbridge</name>
    <dbReference type="NCBI Taxonomy" id="2995303"/>
    <lineage>
        <taxon>Bacteria</taxon>
        <taxon>Pseudomonadati</taxon>
        <taxon>Myxococcota</taxon>
        <taxon>Polyangia</taxon>
        <taxon>Nannocystales</taxon>
        <taxon>Nannocystaceae</taxon>
        <taxon>Nannocystis</taxon>
    </lineage>
</organism>
<reference evidence="1 2" key="1">
    <citation type="submission" date="2022-11" db="EMBL/GenBank/DDBJ databases">
        <title>Minimal conservation of predation-associated metabolite biosynthetic gene clusters underscores biosynthetic potential of Myxococcota including descriptions for ten novel species: Archangium lansinium sp. nov., Myxococcus landrumus sp. nov., Nannocystis bai.</title>
        <authorList>
            <person name="Ahearne A."/>
            <person name="Stevens C."/>
            <person name="Dowd S."/>
        </authorList>
    </citation>
    <scope>NUCLEOTIDE SEQUENCE [LARGE SCALE GENOMIC DNA]</scope>
    <source>
        <strain evidence="1 2">BB15-2</strain>
    </source>
</reference>
<gene>
    <name evidence="1" type="ORF">POL25_07200</name>
</gene>
<comment type="caution">
    <text evidence="1">The sequence shown here is derived from an EMBL/GenBank/DDBJ whole genome shotgun (WGS) entry which is preliminary data.</text>
</comment>
<accession>A0ABT5DW81</accession>
<dbReference type="Proteomes" id="UP001221686">
    <property type="component" value="Unassembled WGS sequence"/>
</dbReference>
<dbReference type="EMBL" id="JAQNDL010000001">
    <property type="protein sequence ID" value="MDC0716672.1"/>
    <property type="molecule type" value="Genomic_DNA"/>
</dbReference>
<sequence>MATVRTTLVRVEVETGTSAERELAEWLRRWRRRGVRRDGKPSYPHQGASMVLVFHAPEAAIADLERGFAGSSSAVVTRVPADAG</sequence>
<proteinExistence type="predicted"/>
<dbReference type="RefSeq" id="WP_272085163.1">
    <property type="nucleotide sequence ID" value="NZ_JAQNDL010000001.1"/>
</dbReference>
<evidence type="ECO:0000313" key="1">
    <source>
        <dbReference type="EMBL" id="MDC0716672.1"/>
    </source>
</evidence>